<evidence type="ECO:0000259" key="4">
    <source>
        <dbReference type="Pfam" id="PF00962"/>
    </source>
</evidence>
<dbReference type="GO" id="GO:0004000">
    <property type="term" value="F:adenosine deaminase activity"/>
    <property type="evidence" value="ECO:0007669"/>
    <property type="project" value="TreeGrafter"/>
</dbReference>
<dbReference type="AlphaFoldDB" id="A0A3N4LKR0"/>
<feature type="domain" description="Adenosine deaminase" evidence="4">
    <location>
        <begin position="250"/>
        <end position="542"/>
    </location>
</feature>
<dbReference type="EMBL" id="ML121623">
    <property type="protein sequence ID" value="RPB18525.1"/>
    <property type="molecule type" value="Genomic_DNA"/>
</dbReference>
<keyword evidence="6" id="KW-1185">Reference proteome</keyword>
<dbReference type="InterPro" id="IPR001365">
    <property type="entry name" value="A_deaminase_dom"/>
</dbReference>
<dbReference type="InterPro" id="IPR006330">
    <property type="entry name" value="Ado/ade_deaminase"/>
</dbReference>
<sequence>MTVDHIAHNEAEIQAQISAHHKSRSSLISHEKALRHDHAFSGSLSHIARRACQIVKDIRTWEAENIWVKEANKSQSCTSNSDDEKKVEVFPGMVFTLAKQRMERTMLWKIVKRMPKGALLHAHMEAMVDVDWLLGLALETPGICILSNTGPILTQKDLPTADIRFTYLPPNDSIHQPSSKHNIYHPDYVPGTPIPITKAASTFPFQFLPPHGSFPLPAVSCSKTSAFLAWLQSRTTITPHESLLHHQGVNNIWAKFQSIFPILHGIIYYEPVLRKFVTHLMDSLYKDGVCWVETRLAFHMTLQEADTGAPLTHTDVIRIYGEEVAAYKSANPGFWGSRIIWTGLRALSPEIVKDNMQGCITAKLAHPEVIAGYDLVGQEDSGRSLLSHLPELYWFKNECQRLGVDIPFFFHAGETLGDGTPADENLYDAILLGTKRIGHGFSLYKHPYLLELVKEKNICVEVCPISNEILRLTASVLQHPLPALLAQGVPVAVSNDDPGILGQKTTGSATHDMWQVVQAFDNVGLGGLGDLCRTSIEMAYWVGGEKEKEKRVAEWMGMWEEFCEWVVAEYGEK</sequence>
<evidence type="ECO:0000256" key="1">
    <source>
        <dbReference type="ARBA" id="ARBA00001947"/>
    </source>
</evidence>
<organism evidence="5 6">
    <name type="scientific">Terfezia boudieri ATCC MYA-4762</name>
    <dbReference type="NCBI Taxonomy" id="1051890"/>
    <lineage>
        <taxon>Eukaryota</taxon>
        <taxon>Fungi</taxon>
        <taxon>Dikarya</taxon>
        <taxon>Ascomycota</taxon>
        <taxon>Pezizomycotina</taxon>
        <taxon>Pezizomycetes</taxon>
        <taxon>Pezizales</taxon>
        <taxon>Pezizaceae</taxon>
        <taxon>Terfezia</taxon>
    </lineage>
</organism>
<dbReference type="SUPFAM" id="SSF51556">
    <property type="entry name" value="Metallo-dependent hydrolases"/>
    <property type="match status" value="1"/>
</dbReference>
<dbReference type="InterPro" id="IPR032466">
    <property type="entry name" value="Metal_Hydrolase"/>
</dbReference>
<dbReference type="GO" id="GO:0046872">
    <property type="term" value="F:metal ion binding"/>
    <property type="evidence" value="ECO:0007669"/>
    <property type="project" value="UniProtKB-KW"/>
</dbReference>
<dbReference type="Pfam" id="PF00962">
    <property type="entry name" value="A_deaminase"/>
    <property type="match status" value="1"/>
</dbReference>
<keyword evidence="3 5" id="KW-0378">Hydrolase</keyword>
<evidence type="ECO:0000313" key="5">
    <source>
        <dbReference type="EMBL" id="RPB18525.1"/>
    </source>
</evidence>
<dbReference type="Proteomes" id="UP000267821">
    <property type="component" value="Unassembled WGS sequence"/>
</dbReference>
<keyword evidence="2" id="KW-0479">Metal-binding</keyword>
<evidence type="ECO:0000256" key="3">
    <source>
        <dbReference type="ARBA" id="ARBA00022801"/>
    </source>
</evidence>
<accession>A0A3N4LKR0</accession>
<reference evidence="5 6" key="1">
    <citation type="journal article" date="2018" name="Nat. Ecol. Evol.">
        <title>Pezizomycetes genomes reveal the molecular basis of ectomycorrhizal truffle lifestyle.</title>
        <authorList>
            <person name="Murat C."/>
            <person name="Payen T."/>
            <person name="Noel B."/>
            <person name="Kuo A."/>
            <person name="Morin E."/>
            <person name="Chen J."/>
            <person name="Kohler A."/>
            <person name="Krizsan K."/>
            <person name="Balestrini R."/>
            <person name="Da Silva C."/>
            <person name="Montanini B."/>
            <person name="Hainaut M."/>
            <person name="Levati E."/>
            <person name="Barry K.W."/>
            <person name="Belfiori B."/>
            <person name="Cichocki N."/>
            <person name="Clum A."/>
            <person name="Dockter R.B."/>
            <person name="Fauchery L."/>
            <person name="Guy J."/>
            <person name="Iotti M."/>
            <person name="Le Tacon F."/>
            <person name="Lindquist E.A."/>
            <person name="Lipzen A."/>
            <person name="Malagnac F."/>
            <person name="Mello A."/>
            <person name="Molinier V."/>
            <person name="Miyauchi S."/>
            <person name="Poulain J."/>
            <person name="Riccioni C."/>
            <person name="Rubini A."/>
            <person name="Sitrit Y."/>
            <person name="Splivallo R."/>
            <person name="Traeger S."/>
            <person name="Wang M."/>
            <person name="Zifcakova L."/>
            <person name="Wipf D."/>
            <person name="Zambonelli A."/>
            <person name="Paolocci F."/>
            <person name="Nowrousian M."/>
            <person name="Ottonello S."/>
            <person name="Baldrian P."/>
            <person name="Spatafora J.W."/>
            <person name="Henrissat B."/>
            <person name="Nagy L.G."/>
            <person name="Aury J.M."/>
            <person name="Wincker P."/>
            <person name="Grigoriev I.V."/>
            <person name="Bonfante P."/>
            <person name="Martin F.M."/>
        </authorList>
    </citation>
    <scope>NUCLEOTIDE SEQUENCE [LARGE SCALE GENOMIC DNA]</scope>
    <source>
        <strain evidence="5 6">ATCC MYA-4762</strain>
    </source>
</reference>
<evidence type="ECO:0000256" key="2">
    <source>
        <dbReference type="ARBA" id="ARBA00022723"/>
    </source>
</evidence>
<dbReference type="PANTHER" id="PTHR11409:SF39">
    <property type="entry name" value="ADENOSINE DEAMINASE 2"/>
    <property type="match status" value="1"/>
</dbReference>
<dbReference type="PANTHER" id="PTHR11409">
    <property type="entry name" value="ADENOSINE DEAMINASE"/>
    <property type="match status" value="1"/>
</dbReference>
<dbReference type="GO" id="GO:0046103">
    <property type="term" value="P:inosine biosynthetic process"/>
    <property type="evidence" value="ECO:0007669"/>
    <property type="project" value="TreeGrafter"/>
</dbReference>
<dbReference type="InParanoid" id="A0A3N4LKR0"/>
<protein>
    <submittedName>
        <fullName evidence="5">Metallo-dependent hydrolase</fullName>
    </submittedName>
</protein>
<dbReference type="STRING" id="1051890.A0A3N4LKR0"/>
<dbReference type="Gene3D" id="3.20.20.140">
    <property type="entry name" value="Metal-dependent hydrolases"/>
    <property type="match status" value="1"/>
</dbReference>
<dbReference type="GO" id="GO:0006154">
    <property type="term" value="P:adenosine catabolic process"/>
    <property type="evidence" value="ECO:0007669"/>
    <property type="project" value="TreeGrafter"/>
</dbReference>
<evidence type="ECO:0000313" key="6">
    <source>
        <dbReference type="Proteomes" id="UP000267821"/>
    </source>
</evidence>
<dbReference type="OrthoDB" id="7202371at2759"/>
<comment type="cofactor">
    <cofactor evidence="1">
        <name>Zn(2+)</name>
        <dbReference type="ChEBI" id="CHEBI:29105"/>
    </cofactor>
</comment>
<gene>
    <name evidence="5" type="ORF">L211DRAFT_843524</name>
</gene>
<proteinExistence type="predicted"/>
<name>A0A3N4LKR0_9PEZI</name>